<feature type="compositionally biased region" description="Basic and acidic residues" evidence="1">
    <location>
        <begin position="137"/>
        <end position="160"/>
    </location>
</feature>
<dbReference type="EMBL" id="KQ484007">
    <property type="protein sequence ID" value="KYP38368.1"/>
    <property type="molecule type" value="Genomic_DNA"/>
</dbReference>
<evidence type="ECO:0000256" key="1">
    <source>
        <dbReference type="SAM" id="MobiDB-lite"/>
    </source>
</evidence>
<organism evidence="2 3">
    <name type="scientific">Cajanus cajan</name>
    <name type="common">Pigeon pea</name>
    <name type="synonym">Cajanus indicus</name>
    <dbReference type="NCBI Taxonomy" id="3821"/>
    <lineage>
        <taxon>Eukaryota</taxon>
        <taxon>Viridiplantae</taxon>
        <taxon>Streptophyta</taxon>
        <taxon>Embryophyta</taxon>
        <taxon>Tracheophyta</taxon>
        <taxon>Spermatophyta</taxon>
        <taxon>Magnoliopsida</taxon>
        <taxon>eudicotyledons</taxon>
        <taxon>Gunneridae</taxon>
        <taxon>Pentapetalae</taxon>
        <taxon>rosids</taxon>
        <taxon>fabids</taxon>
        <taxon>Fabales</taxon>
        <taxon>Fabaceae</taxon>
        <taxon>Papilionoideae</taxon>
        <taxon>50 kb inversion clade</taxon>
        <taxon>NPAAA clade</taxon>
        <taxon>indigoferoid/millettioid clade</taxon>
        <taxon>Phaseoleae</taxon>
        <taxon>Cajanus</taxon>
    </lineage>
</organism>
<dbReference type="STRING" id="3821.A0A151R6W1"/>
<feature type="compositionally biased region" description="Polar residues" evidence="1">
    <location>
        <begin position="101"/>
        <end position="110"/>
    </location>
</feature>
<reference evidence="2" key="1">
    <citation type="journal article" date="2012" name="Nat. Biotechnol.">
        <title>Draft genome sequence of pigeonpea (Cajanus cajan), an orphan legume crop of resource-poor farmers.</title>
        <authorList>
            <person name="Varshney R.K."/>
            <person name="Chen W."/>
            <person name="Li Y."/>
            <person name="Bharti A.K."/>
            <person name="Saxena R.K."/>
            <person name="Schlueter J.A."/>
            <person name="Donoghue M.T."/>
            <person name="Azam S."/>
            <person name="Fan G."/>
            <person name="Whaley A.M."/>
            <person name="Farmer A.D."/>
            <person name="Sheridan J."/>
            <person name="Iwata A."/>
            <person name="Tuteja R."/>
            <person name="Penmetsa R.V."/>
            <person name="Wu W."/>
            <person name="Upadhyaya H.D."/>
            <person name="Yang S.P."/>
            <person name="Shah T."/>
            <person name="Saxena K.B."/>
            <person name="Michael T."/>
            <person name="McCombie W.R."/>
            <person name="Yang B."/>
            <person name="Zhang G."/>
            <person name="Yang H."/>
            <person name="Wang J."/>
            <person name="Spillane C."/>
            <person name="Cook D.R."/>
            <person name="May G.D."/>
            <person name="Xu X."/>
            <person name="Jackson S.A."/>
        </authorList>
    </citation>
    <scope>NUCLEOTIDE SEQUENCE [LARGE SCALE GENOMIC DNA]</scope>
</reference>
<proteinExistence type="predicted"/>
<dbReference type="OMA" id="RYAIRRM"/>
<feature type="compositionally biased region" description="Polar residues" evidence="1">
    <location>
        <begin position="123"/>
        <end position="135"/>
    </location>
</feature>
<dbReference type="Proteomes" id="UP000075243">
    <property type="component" value="Unassembled WGS sequence"/>
</dbReference>
<dbReference type="PANTHER" id="PTHR36339">
    <property type="entry name" value="F23A5.5"/>
    <property type="match status" value="1"/>
</dbReference>
<name>A0A151R6W1_CAJCA</name>
<accession>A0A151R6W1</accession>
<sequence length="186" mass="21202">MFFLFRFDFHLVQFCFACLPSLAVYLVAQYARYEMRKMEVEVALKRKEKEEEEAKEREKAMELKPPEEKEEKSDPQLSEVKVRLEKLEEVVKEIVVETKKQSSSNLGKNQVSDDEKIHPNSPAPRNTSTPDSASNKAVDEDSLDKHNSLKSKPELHEKSKGSVATANSSPLDPKGQNQVEVLLKVL</sequence>
<evidence type="ECO:0000313" key="2">
    <source>
        <dbReference type="EMBL" id="KYP38368.1"/>
    </source>
</evidence>
<feature type="region of interest" description="Disordered" evidence="1">
    <location>
        <begin position="46"/>
        <end position="79"/>
    </location>
</feature>
<evidence type="ECO:0000313" key="3">
    <source>
        <dbReference type="Proteomes" id="UP000075243"/>
    </source>
</evidence>
<feature type="region of interest" description="Disordered" evidence="1">
    <location>
        <begin position="98"/>
        <end position="179"/>
    </location>
</feature>
<dbReference type="Gramene" id="C.cajan_37497.t">
    <property type="protein sequence ID" value="C.cajan_37497.t"/>
    <property type="gene ID" value="C.cajan_37497"/>
</dbReference>
<keyword evidence="3" id="KW-1185">Reference proteome</keyword>
<protein>
    <submittedName>
        <fullName evidence="2">Uncharacterized protein</fullName>
    </submittedName>
</protein>
<feature type="compositionally biased region" description="Polar residues" evidence="1">
    <location>
        <begin position="162"/>
        <end position="179"/>
    </location>
</feature>
<dbReference type="AlphaFoldDB" id="A0A151R6W1"/>
<gene>
    <name evidence="2" type="ORF">KK1_040383</name>
</gene>
<dbReference type="PANTHER" id="PTHR36339:SF2">
    <property type="entry name" value="F23A5.5"/>
    <property type="match status" value="1"/>
</dbReference>